<evidence type="ECO:0000313" key="1">
    <source>
        <dbReference type="EMBL" id="KAK2702027.1"/>
    </source>
</evidence>
<evidence type="ECO:0000313" key="2">
    <source>
        <dbReference type="Proteomes" id="UP001187531"/>
    </source>
</evidence>
<proteinExistence type="predicted"/>
<keyword evidence="2" id="KW-1185">Reference proteome</keyword>
<feature type="non-terminal residue" evidence="1">
    <location>
        <position position="1"/>
    </location>
</feature>
<dbReference type="EMBL" id="JAVRJZ010001015">
    <property type="protein sequence ID" value="KAK2702027.1"/>
    <property type="molecule type" value="Genomic_DNA"/>
</dbReference>
<name>A0AA88KT42_ARTSF</name>
<protein>
    <submittedName>
        <fullName evidence="1">Uncharacterized protein</fullName>
    </submittedName>
</protein>
<dbReference type="Proteomes" id="UP001187531">
    <property type="component" value="Unassembled WGS sequence"/>
</dbReference>
<reference evidence="1" key="1">
    <citation type="submission" date="2023-07" db="EMBL/GenBank/DDBJ databases">
        <title>Chromosome-level genome assembly of Artemia franciscana.</title>
        <authorList>
            <person name="Jo E."/>
        </authorList>
    </citation>
    <scope>NUCLEOTIDE SEQUENCE</scope>
    <source>
        <tissue evidence="1">Whole body</tissue>
    </source>
</reference>
<comment type="caution">
    <text evidence="1">The sequence shown here is derived from an EMBL/GenBank/DDBJ whole genome shotgun (WGS) entry which is preliminary data.</text>
</comment>
<sequence length="465" mass="51688">MGDNNRKQIAVDDAPTVCETLRREKDSKITQKIHSPTANVFSKGILPHRLRDKSHDLWLHQSVSFYSDSVCDNGVLPTTQNSGSNVEVHSIGTTESSDVIQEIRLQTEKLRDSTDQANLPRFVDTQETEAGVTYGTMQAAFGNSTLPNTPPKWFLEYMEAFKRDLFERSVARLDKLEVKLEKFVAILATNPVLAPNTEENTIKNTNLSKENQNFVGCGSNPYTDGVIELQEHPAQPKISQFSFPRIPADTVEFAATANPREHLDEPVVALELIQDTLAIEIPHVERQGTVESPISMDALQVHTDNILLKAAPECLNKATVATDDPLYGSREIPITQKIHLPTANVFSKGILPHRLRDKSHDLWLHQSVSFYSDSVGDNGVLPTTQNSGSNVEVHSIGTTESSDVIQEIRLQTEKRRDSTDQANLQRFVDTQETEAGVTSGTMQAAFGNSTLPNTPPKWFLEYMEA</sequence>
<dbReference type="AlphaFoldDB" id="A0AA88KT42"/>
<gene>
    <name evidence="1" type="ORF">QYM36_019340</name>
</gene>
<accession>A0AA88KT42</accession>
<organism evidence="1 2">
    <name type="scientific">Artemia franciscana</name>
    <name type="common">Brine shrimp</name>
    <name type="synonym">Artemia sanfranciscana</name>
    <dbReference type="NCBI Taxonomy" id="6661"/>
    <lineage>
        <taxon>Eukaryota</taxon>
        <taxon>Metazoa</taxon>
        <taxon>Ecdysozoa</taxon>
        <taxon>Arthropoda</taxon>
        <taxon>Crustacea</taxon>
        <taxon>Branchiopoda</taxon>
        <taxon>Anostraca</taxon>
        <taxon>Artemiidae</taxon>
        <taxon>Artemia</taxon>
    </lineage>
</organism>